<gene>
    <name evidence="1" type="ORF">O181_018984</name>
</gene>
<organism evidence="1 2">
    <name type="scientific">Austropuccinia psidii MF-1</name>
    <dbReference type="NCBI Taxonomy" id="1389203"/>
    <lineage>
        <taxon>Eukaryota</taxon>
        <taxon>Fungi</taxon>
        <taxon>Dikarya</taxon>
        <taxon>Basidiomycota</taxon>
        <taxon>Pucciniomycotina</taxon>
        <taxon>Pucciniomycetes</taxon>
        <taxon>Pucciniales</taxon>
        <taxon>Sphaerophragmiaceae</taxon>
        <taxon>Austropuccinia</taxon>
    </lineage>
</organism>
<reference evidence="1" key="1">
    <citation type="submission" date="2021-03" db="EMBL/GenBank/DDBJ databases">
        <title>Draft genome sequence of rust myrtle Austropuccinia psidii MF-1, a brazilian biotype.</title>
        <authorList>
            <person name="Quecine M.C."/>
            <person name="Pachon D.M.R."/>
            <person name="Bonatelli M.L."/>
            <person name="Correr F.H."/>
            <person name="Franceschini L.M."/>
            <person name="Leite T.F."/>
            <person name="Margarido G.R.A."/>
            <person name="Almeida C.A."/>
            <person name="Ferrarezi J.A."/>
            <person name="Labate C.A."/>
        </authorList>
    </citation>
    <scope>NUCLEOTIDE SEQUENCE</scope>
    <source>
        <strain evidence="1">MF-1</strain>
    </source>
</reference>
<dbReference type="EMBL" id="AVOT02005514">
    <property type="protein sequence ID" value="MBW0479269.1"/>
    <property type="molecule type" value="Genomic_DNA"/>
</dbReference>
<sequence>MRSSRLACNSITQETIINCWDHTKIIPKLTPIPNDFRVAIAETSLTEEGNCLQDFTLISSHNQMFILELLNPVKENESNWFSTAEIFDENQPTNQELEENTLNKPVVPLPSLAEVHKVISLVLTYASLESTKESDNLDESLYYYLRAV</sequence>
<dbReference type="AlphaFoldDB" id="A0A9Q3C8P1"/>
<protein>
    <submittedName>
        <fullName evidence="1">Uncharacterized protein</fullName>
    </submittedName>
</protein>
<dbReference type="Proteomes" id="UP000765509">
    <property type="component" value="Unassembled WGS sequence"/>
</dbReference>
<dbReference type="OrthoDB" id="162969at2759"/>
<accession>A0A9Q3C8P1</accession>
<comment type="caution">
    <text evidence="1">The sequence shown here is derived from an EMBL/GenBank/DDBJ whole genome shotgun (WGS) entry which is preliminary data.</text>
</comment>
<evidence type="ECO:0000313" key="1">
    <source>
        <dbReference type="EMBL" id="MBW0479269.1"/>
    </source>
</evidence>
<evidence type="ECO:0000313" key="2">
    <source>
        <dbReference type="Proteomes" id="UP000765509"/>
    </source>
</evidence>
<keyword evidence="2" id="KW-1185">Reference proteome</keyword>
<proteinExistence type="predicted"/>
<name>A0A9Q3C8P1_9BASI</name>